<name>A0A4R2RGT5_9RHOB</name>
<dbReference type="EMBL" id="SLXU01000030">
    <property type="protein sequence ID" value="TCP58385.1"/>
    <property type="molecule type" value="Genomic_DNA"/>
</dbReference>
<proteinExistence type="predicted"/>
<dbReference type="Proteomes" id="UP000295050">
    <property type="component" value="Unassembled WGS sequence"/>
</dbReference>
<protein>
    <submittedName>
        <fullName evidence="2">Uncharacterized protein</fullName>
    </submittedName>
</protein>
<evidence type="ECO:0000313" key="3">
    <source>
        <dbReference type="Proteomes" id="UP000295050"/>
    </source>
</evidence>
<accession>A0A4R2RGT5</accession>
<comment type="caution">
    <text evidence="2">The sequence shown here is derived from an EMBL/GenBank/DDBJ whole genome shotgun (WGS) entry which is preliminary data.</text>
</comment>
<sequence length="240" mass="23708">MIGGRKLFIGTGMLLSILAWEGLDRNGGVLAQQAEPQEDAVPAPDIENEVELDLAALVELFLADPDLFIAENSPEVVSEVVALVVVSDPGAADEIIALANRQAGETAVIAIAEGLAKATVQLSAQGESDAAAAIIASVATLGSNALATGFTESVVVQSAEIAAEPIEDDVVPAEEIAPPAEPVAPIGTDAATGADAADAGGDGTSSNDPALDGASPSPGPDTGDGGLSSGDEDPPASPIQ</sequence>
<organism evidence="2 3">
    <name type="scientific">Rhodovulum bhavnagarense</name>
    <dbReference type="NCBI Taxonomy" id="992286"/>
    <lineage>
        <taxon>Bacteria</taxon>
        <taxon>Pseudomonadati</taxon>
        <taxon>Pseudomonadota</taxon>
        <taxon>Alphaproteobacteria</taxon>
        <taxon>Rhodobacterales</taxon>
        <taxon>Paracoccaceae</taxon>
        <taxon>Rhodovulum</taxon>
    </lineage>
</organism>
<feature type="region of interest" description="Disordered" evidence="1">
    <location>
        <begin position="179"/>
        <end position="240"/>
    </location>
</feature>
<keyword evidence="3" id="KW-1185">Reference proteome</keyword>
<feature type="compositionally biased region" description="Low complexity" evidence="1">
    <location>
        <begin position="179"/>
        <end position="199"/>
    </location>
</feature>
<evidence type="ECO:0000313" key="2">
    <source>
        <dbReference type="EMBL" id="TCP58385.1"/>
    </source>
</evidence>
<evidence type="ECO:0000256" key="1">
    <source>
        <dbReference type="SAM" id="MobiDB-lite"/>
    </source>
</evidence>
<dbReference type="RefSeq" id="WP_132953351.1">
    <property type="nucleotide sequence ID" value="NZ_SLXU01000030.1"/>
</dbReference>
<reference evidence="2 3" key="1">
    <citation type="submission" date="2019-03" db="EMBL/GenBank/DDBJ databases">
        <title>Genomic Encyclopedia of Type Strains, Phase IV (KMG-IV): sequencing the most valuable type-strain genomes for metagenomic binning, comparative biology and taxonomic classification.</title>
        <authorList>
            <person name="Goeker M."/>
        </authorList>
    </citation>
    <scope>NUCLEOTIDE SEQUENCE [LARGE SCALE GENOMIC DNA]</scope>
    <source>
        <strain evidence="2 3">DSM 24766</strain>
    </source>
</reference>
<gene>
    <name evidence="2" type="ORF">EV663_1308</name>
</gene>
<dbReference type="AlphaFoldDB" id="A0A4R2RGT5"/>